<comment type="similarity">
    <text evidence="2">Belongs to the EamA transporter family.</text>
</comment>
<name>A0A1G9YAS4_9BACT</name>
<keyword evidence="4 6" id="KW-1133">Transmembrane helix</keyword>
<dbReference type="InterPro" id="IPR037185">
    <property type="entry name" value="EmrE-like"/>
</dbReference>
<keyword evidence="5 6" id="KW-0472">Membrane</keyword>
<feature type="transmembrane region" description="Helical" evidence="6">
    <location>
        <begin position="158"/>
        <end position="175"/>
    </location>
</feature>
<evidence type="ECO:0000256" key="5">
    <source>
        <dbReference type="ARBA" id="ARBA00023136"/>
    </source>
</evidence>
<gene>
    <name evidence="8" type="ORF">SAMN04488090_4886</name>
</gene>
<feature type="transmembrane region" description="Helical" evidence="6">
    <location>
        <begin position="250"/>
        <end position="268"/>
    </location>
</feature>
<organism evidence="8 9">
    <name type="scientific">Siphonobacter aquaeclarae</name>
    <dbReference type="NCBI Taxonomy" id="563176"/>
    <lineage>
        <taxon>Bacteria</taxon>
        <taxon>Pseudomonadati</taxon>
        <taxon>Bacteroidota</taxon>
        <taxon>Cytophagia</taxon>
        <taxon>Cytophagales</taxon>
        <taxon>Cytophagaceae</taxon>
        <taxon>Siphonobacter</taxon>
    </lineage>
</organism>
<feature type="transmembrane region" description="Helical" evidence="6">
    <location>
        <begin position="100"/>
        <end position="120"/>
    </location>
</feature>
<dbReference type="GO" id="GO:0016020">
    <property type="term" value="C:membrane"/>
    <property type="evidence" value="ECO:0007669"/>
    <property type="project" value="UniProtKB-SubCell"/>
</dbReference>
<feature type="transmembrane region" description="Helical" evidence="6">
    <location>
        <begin position="216"/>
        <end position="238"/>
    </location>
</feature>
<dbReference type="PANTHER" id="PTHR32322:SF2">
    <property type="entry name" value="EAMA DOMAIN-CONTAINING PROTEIN"/>
    <property type="match status" value="1"/>
</dbReference>
<feature type="transmembrane region" description="Helical" evidence="6">
    <location>
        <begin position="35"/>
        <end position="55"/>
    </location>
</feature>
<evidence type="ECO:0000259" key="7">
    <source>
        <dbReference type="Pfam" id="PF00892"/>
    </source>
</evidence>
<feature type="transmembrane region" description="Helical" evidence="6">
    <location>
        <begin position="76"/>
        <end position="94"/>
    </location>
</feature>
<feature type="domain" description="EamA" evidence="7">
    <location>
        <begin position="159"/>
        <end position="290"/>
    </location>
</feature>
<evidence type="ECO:0000256" key="1">
    <source>
        <dbReference type="ARBA" id="ARBA00004141"/>
    </source>
</evidence>
<accession>A0A1G9YAS4</accession>
<sequence>MNETRKGFVLAVGAAILWGISGTFGQFLFEQRGVEAGWLVTVRMLLSGTLLLSLGAARKDASLMKVWENRKDVTSLLIFSIFGMLAVQYTYFTAIRHSNAATATVLQYAGPVLIAAYMAIRKRRWPSLMEYLAIAFAIGGTYLLVTHGNPDTLSVTPAAIYWGLLSAVTLAFYSLQPAQLLKKFPASTIVGWALLLGGIALSFVHTPWQVSGTWDVYALLALLFIVVLGTLVPFYAYLTAVRLIGAEKSSLLASAEPLSAALFSIWWLKTPFSAVDWLGSFLILSTLFLLAAPSWLAARRAA</sequence>
<dbReference type="InterPro" id="IPR000620">
    <property type="entry name" value="EamA_dom"/>
</dbReference>
<evidence type="ECO:0000256" key="3">
    <source>
        <dbReference type="ARBA" id="ARBA00022692"/>
    </source>
</evidence>
<dbReference type="RefSeq" id="WP_093208938.1">
    <property type="nucleotide sequence ID" value="NZ_FNGS01000012.1"/>
</dbReference>
<evidence type="ECO:0000256" key="2">
    <source>
        <dbReference type="ARBA" id="ARBA00007362"/>
    </source>
</evidence>
<evidence type="ECO:0000313" key="8">
    <source>
        <dbReference type="EMBL" id="SDN06157.1"/>
    </source>
</evidence>
<feature type="transmembrane region" description="Helical" evidence="6">
    <location>
        <begin position="184"/>
        <end position="204"/>
    </location>
</feature>
<comment type="subcellular location">
    <subcellularLocation>
        <location evidence="1">Membrane</location>
        <topology evidence="1">Multi-pass membrane protein</topology>
    </subcellularLocation>
</comment>
<protein>
    <submittedName>
        <fullName evidence="8">Threonine/homoserine efflux transporter RhtA</fullName>
    </submittedName>
</protein>
<dbReference type="AlphaFoldDB" id="A0A1G9YAS4"/>
<evidence type="ECO:0000313" key="9">
    <source>
        <dbReference type="Proteomes" id="UP000198901"/>
    </source>
</evidence>
<evidence type="ECO:0000256" key="4">
    <source>
        <dbReference type="ARBA" id="ARBA00022989"/>
    </source>
</evidence>
<dbReference type="EMBL" id="FNGS01000012">
    <property type="protein sequence ID" value="SDN06157.1"/>
    <property type="molecule type" value="Genomic_DNA"/>
</dbReference>
<dbReference type="OrthoDB" id="9810818at2"/>
<dbReference type="Proteomes" id="UP000198901">
    <property type="component" value="Unassembled WGS sequence"/>
</dbReference>
<feature type="transmembrane region" description="Helical" evidence="6">
    <location>
        <begin position="7"/>
        <end position="29"/>
    </location>
</feature>
<feature type="domain" description="EamA" evidence="7">
    <location>
        <begin position="6"/>
        <end position="145"/>
    </location>
</feature>
<dbReference type="SUPFAM" id="SSF103481">
    <property type="entry name" value="Multidrug resistance efflux transporter EmrE"/>
    <property type="match status" value="2"/>
</dbReference>
<dbReference type="InterPro" id="IPR050638">
    <property type="entry name" value="AA-Vitamin_Transporters"/>
</dbReference>
<feature type="transmembrane region" description="Helical" evidence="6">
    <location>
        <begin position="274"/>
        <end position="298"/>
    </location>
</feature>
<reference evidence="8 9" key="1">
    <citation type="submission" date="2016-10" db="EMBL/GenBank/DDBJ databases">
        <authorList>
            <person name="de Groot N.N."/>
        </authorList>
    </citation>
    <scope>NUCLEOTIDE SEQUENCE [LARGE SCALE GENOMIC DNA]</scope>
    <source>
        <strain evidence="8 9">DSM 21668</strain>
    </source>
</reference>
<dbReference type="Pfam" id="PF00892">
    <property type="entry name" value="EamA"/>
    <property type="match status" value="2"/>
</dbReference>
<feature type="transmembrane region" description="Helical" evidence="6">
    <location>
        <begin position="127"/>
        <end position="146"/>
    </location>
</feature>
<keyword evidence="9" id="KW-1185">Reference proteome</keyword>
<proteinExistence type="inferred from homology"/>
<keyword evidence="3 6" id="KW-0812">Transmembrane</keyword>
<evidence type="ECO:0000256" key="6">
    <source>
        <dbReference type="SAM" id="Phobius"/>
    </source>
</evidence>
<dbReference type="PANTHER" id="PTHR32322">
    <property type="entry name" value="INNER MEMBRANE TRANSPORTER"/>
    <property type="match status" value="1"/>
</dbReference>